<reference evidence="3" key="1">
    <citation type="submission" date="2023-07" db="EMBL/GenBank/DDBJ databases">
        <title>Whole genome shotgun sequence of Streptomyces spororaveus NBRC 15456.</title>
        <authorList>
            <person name="Komaki H."/>
            <person name="Tamura T."/>
        </authorList>
    </citation>
    <scope>NUCLEOTIDE SEQUENCE [LARGE SCALE GENOMIC DNA]</scope>
    <source>
        <strain evidence="3">NBRC 15456</strain>
    </source>
</reference>
<name>A0ABQ3T7X2_9ACTN</name>
<sequence length="84" mass="7991">MPPPCRTAAAGADADALVRPTTTGIVAAFGVFMPVLAVPLGTALGGPLVVGLGARRTLLVSAASVAVLGVAAAGAARAGRNSGR</sequence>
<feature type="transmembrane region" description="Helical" evidence="1">
    <location>
        <begin position="25"/>
        <end position="50"/>
    </location>
</feature>
<gene>
    <name evidence="2" type="ORF">Sspor_20420</name>
</gene>
<proteinExistence type="predicted"/>
<keyword evidence="1" id="KW-1133">Transmembrane helix</keyword>
<dbReference type="Proteomes" id="UP000608522">
    <property type="component" value="Unassembled WGS sequence"/>
</dbReference>
<keyword evidence="3" id="KW-1185">Reference proteome</keyword>
<dbReference type="EMBL" id="BNED01000005">
    <property type="protein sequence ID" value="GHI76481.1"/>
    <property type="molecule type" value="Genomic_DNA"/>
</dbReference>
<feature type="transmembrane region" description="Helical" evidence="1">
    <location>
        <begin position="57"/>
        <end position="76"/>
    </location>
</feature>
<evidence type="ECO:0000313" key="3">
    <source>
        <dbReference type="Proteomes" id="UP000608522"/>
    </source>
</evidence>
<evidence type="ECO:0000256" key="1">
    <source>
        <dbReference type="SAM" id="Phobius"/>
    </source>
</evidence>
<comment type="caution">
    <text evidence="2">The sequence shown here is derived from an EMBL/GenBank/DDBJ whole genome shotgun (WGS) entry which is preliminary data.</text>
</comment>
<evidence type="ECO:0000313" key="2">
    <source>
        <dbReference type="EMBL" id="GHI76481.1"/>
    </source>
</evidence>
<keyword evidence="1" id="KW-0472">Membrane</keyword>
<organism evidence="2 3">
    <name type="scientific">Streptomyces spororaveus</name>
    <dbReference type="NCBI Taxonomy" id="284039"/>
    <lineage>
        <taxon>Bacteria</taxon>
        <taxon>Bacillati</taxon>
        <taxon>Actinomycetota</taxon>
        <taxon>Actinomycetes</taxon>
        <taxon>Kitasatosporales</taxon>
        <taxon>Streptomycetaceae</taxon>
        <taxon>Streptomyces</taxon>
    </lineage>
</organism>
<keyword evidence="1" id="KW-0812">Transmembrane</keyword>
<accession>A0ABQ3T7X2</accession>
<protein>
    <submittedName>
        <fullName evidence="2">Uncharacterized protein</fullName>
    </submittedName>
</protein>
<dbReference type="RefSeq" id="WP_202198663.1">
    <property type="nucleotide sequence ID" value="NZ_BAAATO010000006.1"/>
</dbReference>